<comment type="similarity">
    <text evidence="1">Belongs to the protease inhibitor I9 family.</text>
</comment>
<feature type="non-terminal residue" evidence="3">
    <location>
        <position position="1"/>
    </location>
</feature>
<organism evidence="3 4">
    <name type="scientific">Thielaviopsis punctulata</name>
    <dbReference type="NCBI Taxonomy" id="72032"/>
    <lineage>
        <taxon>Eukaryota</taxon>
        <taxon>Fungi</taxon>
        <taxon>Dikarya</taxon>
        <taxon>Ascomycota</taxon>
        <taxon>Pezizomycotina</taxon>
        <taxon>Sordariomycetes</taxon>
        <taxon>Hypocreomycetidae</taxon>
        <taxon>Microascales</taxon>
        <taxon>Ceratocystidaceae</taxon>
        <taxon>Thielaviopsis</taxon>
    </lineage>
</organism>
<dbReference type="GO" id="GO:0042144">
    <property type="term" value="P:vacuole fusion, non-autophagic"/>
    <property type="evidence" value="ECO:0007669"/>
    <property type="project" value="TreeGrafter"/>
</dbReference>
<dbReference type="OrthoDB" id="5518345at2759"/>
<evidence type="ECO:0000259" key="2">
    <source>
        <dbReference type="Pfam" id="PF05922"/>
    </source>
</evidence>
<feature type="domain" description="Inhibitor I9" evidence="2">
    <location>
        <begin position="6"/>
        <end position="52"/>
    </location>
</feature>
<comment type="caution">
    <text evidence="3">The sequence shown here is derived from an EMBL/GenBank/DDBJ whole genome shotgun (WGS) entry which is preliminary data.</text>
</comment>
<dbReference type="EMBL" id="LAEV01001630">
    <property type="protein sequence ID" value="KKA27554.1"/>
    <property type="molecule type" value="Genomic_DNA"/>
</dbReference>
<sequence>AKDHAKSQGGEITHEYNLIKGFAVKYPEGSVQTLAEHPHINTVEADGVMKTQ</sequence>
<dbReference type="InterPro" id="IPR010259">
    <property type="entry name" value="S8pro/Inhibitor_I9"/>
</dbReference>
<keyword evidence="4" id="KW-1185">Reference proteome</keyword>
<evidence type="ECO:0000313" key="3">
    <source>
        <dbReference type="EMBL" id="KKA27554.1"/>
    </source>
</evidence>
<name>A0A0F4ZAK6_9PEZI</name>
<dbReference type="Proteomes" id="UP000033483">
    <property type="component" value="Unassembled WGS sequence"/>
</dbReference>
<dbReference type="InterPro" id="IPR052471">
    <property type="entry name" value="PBI_I9"/>
</dbReference>
<dbReference type="GO" id="GO:0004866">
    <property type="term" value="F:endopeptidase inhibitor activity"/>
    <property type="evidence" value="ECO:0007669"/>
    <property type="project" value="UniProtKB-ARBA"/>
</dbReference>
<reference evidence="3 4" key="1">
    <citation type="submission" date="2015-03" db="EMBL/GenBank/DDBJ databases">
        <authorList>
            <person name="Radwan O."/>
            <person name="Al-Naeli F.A."/>
            <person name="Rendon G.A."/>
            <person name="Fields C."/>
        </authorList>
    </citation>
    <scope>NUCLEOTIDE SEQUENCE [LARGE SCALE GENOMIC DNA]</scope>
    <source>
        <strain evidence="3">CR-DP1</strain>
    </source>
</reference>
<dbReference type="FunFam" id="3.30.70.80:FF:000005">
    <property type="entry name" value="Proteinase inhibitor I2B"/>
    <property type="match status" value="1"/>
</dbReference>
<protein>
    <recommendedName>
        <fullName evidence="2">Inhibitor I9 domain-containing protein</fullName>
    </recommendedName>
</protein>
<gene>
    <name evidence="3" type="ORF">TD95_002398</name>
</gene>
<evidence type="ECO:0000313" key="4">
    <source>
        <dbReference type="Proteomes" id="UP000033483"/>
    </source>
</evidence>
<dbReference type="Pfam" id="PF05922">
    <property type="entry name" value="Inhibitor_I9"/>
    <property type="match status" value="1"/>
</dbReference>
<dbReference type="Gene3D" id="3.30.70.80">
    <property type="entry name" value="Peptidase S8 propeptide/proteinase inhibitor I9"/>
    <property type="match status" value="1"/>
</dbReference>
<dbReference type="AlphaFoldDB" id="A0A0F4ZAK6"/>
<accession>A0A0F4ZAK6</accession>
<dbReference type="PANTHER" id="PTHR28288">
    <property type="entry name" value="PROTEASE B INHIBITOR 2"/>
    <property type="match status" value="1"/>
</dbReference>
<dbReference type="InterPro" id="IPR037045">
    <property type="entry name" value="S8pro/Inhibitor_I9_sf"/>
</dbReference>
<dbReference type="PANTHER" id="PTHR28288:SF2">
    <property type="entry name" value="PROTEASE B INHIBITOR 2"/>
    <property type="match status" value="1"/>
</dbReference>
<proteinExistence type="inferred from homology"/>
<evidence type="ECO:0000256" key="1">
    <source>
        <dbReference type="ARBA" id="ARBA00038069"/>
    </source>
</evidence>
<dbReference type="SUPFAM" id="SSF54897">
    <property type="entry name" value="Protease propeptides/inhibitors"/>
    <property type="match status" value="1"/>
</dbReference>